<keyword evidence="4" id="KW-1185">Reference proteome</keyword>
<evidence type="ECO:0000256" key="2">
    <source>
        <dbReference type="SAM" id="MobiDB-lite"/>
    </source>
</evidence>
<reference evidence="3 4" key="1">
    <citation type="submission" date="2022-04" db="EMBL/GenBank/DDBJ databases">
        <title>Chromosome-level reference genomes for two strains of Caenorhabditis briggsae: an improved platform for comparative genomics.</title>
        <authorList>
            <person name="Stevens L."/>
            <person name="Andersen E."/>
        </authorList>
    </citation>
    <scope>NUCLEOTIDE SEQUENCE [LARGE SCALE GENOMIC DNA]</scope>
    <source>
        <strain evidence="3">VX34</strain>
        <tissue evidence="3">Whole-organism</tissue>
    </source>
</reference>
<feature type="region of interest" description="Disordered" evidence="2">
    <location>
        <begin position="36"/>
        <end position="57"/>
    </location>
</feature>
<organism evidence="3 4">
    <name type="scientific">Caenorhabditis briggsae</name>
    <dbReference type="NCBI Taxonomy" id="6238"/>
    <lineage>
        <taxon>Eukaryota</taxon>
        <taxon>Metazoa</taxon>
        <taxon>Ecdysozoa</taxon>
        <taxon>Nematoda</taxon>
        <taxon>Chromadorea</taxon>
        <taxon>Rhabditida</taxon>
        <taxon>Rhabditina</taxon>
        <taxon>Rhabditomorpha</taxon>
        <taxon>Rhabditoidea</taxon>
        <taxon>Rhabditidae</taxon>
        <taxon>Peloderinae</taxon>
        <taxon>Caenorhabditis</taxon>
    </lineage>
</organism>
<accession>A0AAE9FCH0</accession>
<protein>
    <submittedName>
        <fullName evidence="3">Uncharacterized protein</fullName>
    </submittedName>
</protein>
<evidence type="ECO:0000313" key="3">
    <source>
        <dbReference type="EMBL" id="UMM38326.1"/>
    </source>
</evidence>
<feature type="compositionally biased region" description="Acidic residues" evidence="2">
    <location>
        <begin position="44"/>
        <end position="54"/>
    </location>
</feature>
<feature type="coiled-coil region" evidence="1">
    <location>
        <begin position="106"/>
        <end position="140"/>
    </location>
</feature>
<dbReference type="AlphaFoldDB" id="A0AAE9FCH0"/>
<gene>
    <name evidence="3" type="ORF">L5515_009784</name>
</gene>
<evidence type="ECO:0000256" key="1">
    <source>
        <dbReference type="SAM" id="Coils"/>
    </source>
</evidence>
<proteinExistence type="predicted"/>
<keyword evidence="1" id="KW-0175">Coiled coil</keyword>
<dbReference type="EMBL" id="CP092624">
    <property type="protein sequence ID" value="UMM38326.1"/>
    <property type="molecule type" value="Genomic_DNA"/>
</dbReference>
<dbReference type="Proteomes" id="UP000829354">
    <property type="component" value="Chromosome V"/>
</dbReference>
<evidence type="ECO:0000313" key="4">
    <source>
        <dbReference type="Proteomes" id="UP000829354"/>
    </source>
</evidence>
<name>A0AAE9FCH0_CAEBR</name>
<sequence length="150" mass="17507">MTRVSKNTKPAAIELEEDLDDVMPELVEEEDVIVLSEDNNTISEDGEEEEEEEDLKLAPDSTVEVPKKKINEKINEEDYRKKEKAELLAVLDRCGKLGGPNFDADQQRVLRELTKQKETIKRLLDEMRESKKRQKTYNIQTIFKRKQKSK</sequence>